<proteinExistence type="predicted"/>
<sequence>MQDTVEDEPSILPLHSSPSKSASRFLQFDDFFDTPVQYPDLDISLCYSVSSFDILSTYNDVATEAQVMSPIDFYTMKTEENLIN</sequence>
<reference evidence="2" key="1">
    <citation type="submission" date="2021-09" db="EMBL/GenBank/DDBJ databases">
        <authorList>
            <consortium name="AG Swart"/>
            <person name="Singh M."/>
            <person name="Singh A."/>
            <person name="Seah K."/>
            <person name="Emmerich C."/>
        </authorList>
    </citation>
    <scope>NUCLEOTIDE SEQUENCE</scope>
    <source>
        <strain evidence="2">ATCC30299</strain>
    </source>
</reference>
<evidence type="ECO:0000256" key="1">
    <source>
        <dbReference type="SAM" id="MobiDB-lite"/>
    </source>
</evidence>
<organism evidence="2 3">
    <name type="scientific">Blepharisma stoltei</name>
    <dbReference type="NCBI Taxonomy" id="1481888"/>
    <lineage>
        <taxon>Eukaryota</taxon>
        <taxon>Sar</taxon>
        <taxon>Alveolata</taxon>
        <taxon>Ciliophora</taxon>
        <taxon>Postciliodesmatophora</taxon>
        <taxon>Heterotrichea</taxon>
        <taxon>Heterotrichida</taxon>
        <taxon>Blepharismidae</taxon>
        <taxon>Blepharisma</taxon>
    </lineage>
</organism>
<dbReference type="AlphaFoldDB" id="A0AAU9IF42"/>
<evidence type="ECO:0000313" key="2">
    <source>
        <dbReference type="EMBL" id="CAG9313036.1"/>
    </source>
</evidence>
<protein>
    <submittedName>
        <fullName evidence="2">Uncharacterized protein</fullName>
    </submittedName>
</protein>
<keyword evidence="3" id="KW-1185">Reference proteome</keyword>
<dbReference type="Proteomes" id="UP001162131">
    <property type="component" value="Unassembled WGS sequence"/>
</dbReference>
<feature type="region of interest" description="Disordered" evidence="1">
    <location>
        <begin position="1"/>
        <end position="20"/>
    </location>
</feature>
<comment type="caution">
    <text evidence="2">The sequence shown here is derived from an EMBL/GenBank/DDBJ whole genome shotgun (WGS) entry which is preliminary data.</text>
</comment>
<evidence type="ECO:0000313" key="3">
    <source>
        <dbReference type="Proteomes" id="UP001162131"/>
    </source>
</evidence>
<dbReference type="EMBL" id="CAJZBQ010000009">
    <property type="protein sequence ID" value="CAG9313036.1"/>
    <property type="molecule type" value="Genomic_DNA"/>
</dbReference>
<gene>
    <name evidence="2" type="ORF">BSTOLATCC_MIC7821</name>
</gene>
<name>A0AAU9IF42_9CILI</name>
<accession>A0AAU9IF42</accession>